<proteinExistence type="predicted"/>
<reference evidence="2" key="1">
    <citation type="submission" date="2022-07" db="EMBL/GenBank/DDBJ databases">
        <title>Phylogenomic reconstructions and comparative analyses of Kickxellomycotina fungi.</title>
        <authorList>
            <person name="Reynolds N.K."/>
            <person name="Stajich J.E."/>
            <person name="Barry K."/>
            <person name="Grigoriev I.V."/>
            <person name="Crous P."/>
            <person name="Smith M.E."/>
        </authorList>
    </citation>
    <scope>NUCLEOTIDE SEQUENCE</scope>
    <source>
        <strain evidence="2">RSA 1196</strain>
    </source>
</reference>
<keyword evidence="3" id="KW-1185">Reference proteome</keyword>
<feature type="transmembrane region" description="Helical" evidence="1">
    <location>
        <begin position="171"/>
        <end position="191"/>
    </location>
</feature>
<dbReference type="Proteomes" id="UP001150925">
    <property type="component" value="Unassembled WGS sequence"/>
</dbReference>
<comment type="caution">
    <text evidence="2">The sequence shown here is derived from an EMBL/GenBank/DDBJ whole genome shotgun (WGS) entry which is preliminary data.</text>
</comment>
<sequence length="350" mass="39302">EQEGQSGFYPVPLPVFSIPVRYLQVKVGLPESLYRDYRITSSLYKSPQTVDTENITSQGPFHQQAYECTLLEPEDSAWLHVGILARPPASKITLNNTLDDGIPSRSLPSQSGDLLALAPTPENGLRKEQACQTESEQLARSENVQSLHLSHAVGDLQQLQRRLRRVRVQRNALLVLLVAMILGWYLAAAPLSDHQDWYATVHTFWTKWRPTSVSWVDHPMEPKENASKTTGQMTPNTAVSSPITTDQIGEVVFHDKESTRSSDIQVPRTLTKDEREASVSVTAAEVESELSNVIGDSTADQNGATAPQVGMDSLYLDSLHYFIHKTSDTCYAYFRKWWNIIDDLRHYPPN</sequence>
<organism evidence="2 3">
    <name type="scientific">Dispira parvispora</name>
    <dbReference type="NCBI Taxonomy" id="1520584"/>
    <lineage>
        <taxon>Eukaryota</taxon>
        <taxon>Fungi</taxon>
        <taxon>Fungi incertae sedis</taxon>
        <taxon>Zoopagomycota</taxon>
        <taxon>Kickxellomycotina</taxon>
        <taxon>Dimargaritomycetes</taxon>
        <taxon>Dimargaritales</taxon>
        <taxon>Dimargaritaceae</taxon>
        <taxon>Dispira</taxon>
    </lineage>
</organism>
<dbReference type="EMBL" id="JANBPY010003412">
    <property type="protein sequence ID" value="KAJ1951813.1"/>
    <property type="molecule type" value="Genomic_DNA"/>
</dbReference>
<evidence type="ECO:0000313" key="3">
    <source>
        <dbReference type="Proteomes" id="UP001150925"/>
    </source>
</evidence>
<keyword evidence="1" id="KW-1133">Transmembrane helix</keyword>
<name>A0A9W8E058_9FUNG</name>
<gene>
    <name evidence="2" type="ORF">IWQ62_006366</name>
</gene>
<dbReference type="AlphaFoldDB" id="A0A9W8E058"/>
<accession>A0A9W8E058</accession>
<evidence type="ECO:0000256" key="1">
    <source>
        <dbReference type="SAM" id="Phobius"/>
    </source>
</evidence>
<protein>
    <submittedName>
        <fullName evidence="2">Uncharacterized protein</fullName>
    </submittedName>
</protein>
<feature type="non-terminal residue" evidence="2">
    <location>
        <position position="1"/>
    </location>
</feature>
<keyword evidence="1" id="KW-0472">Membrane</keyword>
<evidence type="ECO:0000313" key="2">
    <source>
        <dbReference type="EMBL" id="KAJ1951813.1"/>
    </source>
</evidence>
<keyword evidence="1" id="KW-0812">Transmembrane</keyword>